<dbReference type="STRING" id="246195.DNO_0881"/>
<dbReference type="Pfam" id="PF10670">
    <property type="entry name" value="DUF4198"/>
    <property type="match status" value="1"/>
</dbReference>
<gene>
    <name evidence="1" type="ordered locus">DNO_0881</name>
</gene>
<dbReference type="RefSeq" id="WP_012031202.1">
    <property type="nucleotide sequence ID" value="NC_009446.1"/>
</dbReference>
<dbReference type="EMBL" id="CP000513">
    <property type="protein sequence ID" value="ABQ14310.1"/>
    <property type="molecule type" value="Genomic_DNA"/>
</dbReference>
<evidence type="ECO:0000313" key="1">
    <source>
        <dbReference type="EMBL" id="ABQ14310.1"/>
    </source>
</evidence>
<dbReference type="InterPro" id="IPR019613">
    <property type="entry name" value="DUF4198"/>
</dbReference>
<sequence>MKKILALSSAIVATSLFGHDLWVWGENSDNFKADMIYGHDFPNPEQIKEERTVLFDKVKVIGKDKEIILEQTGENYHFEGEKLSDGVYILNAFYKPTPWIKKADGKWEMNKTRKDTTDEVEYCGISTMQGKALIKVGEASSSSIISKPLKKGLEITPAFENLDDIKVDQLLKFTVTLNGNLVKNAVIYASYGGYANNADMAGAGYAKTDLEGNFEFRPLKKGLWYLKTTVNTDTDNKDCETYSDKATLVFEVK</sequence>
<protein>
    <submittedName>
        <fullName evidence="1">Uncharacterized protein</fullName>
    </submittedName>
</protein>
<accession>A5EYA9</accession>
<reference evidence="1 2" key="1">
    <citation type="journal article" date="2007" name="Nat. Biotechnol.">
        <title>Genome sequence and identification of candidate vaccine antigens from the animal pathogen Dichelobacter nodosus.</title>
        <authorList>
            <person name="Myers G.S."/>
            <person name="Parker D."/>
            <person name="Al-Hasani K."/>
            <person name="Kennan R.M."/>
            <person name="Seemann T."/>
            <person name="Ren Q."/>
            <person name="Badger J.H."/>
            <person name="Selengut J.D."/>
            <person name="Deboy R.T."/>
            <person name="Tettelin H."/>
            <person name="Boyce J.D."/>
            <person name="McCarl V.P."/>
            <person name="Han X."/>
            <person name="Nelson W.C."/>
            <person name="Madupu R."/>
            <person name="Mohamoud Y."/>
            <person name="Holley T."/>
            <person name="Fedorova N."/>
            <person name="Khouri H."/>
            <person name="Bottomley S.P."/>
            <person name="Whittington R.J."/>
            <person name="Adler B."/>
            <person name="Songer J.G."/>
            <person name="Rood J.I."/>
            <person name="Paulsen I.T."/>
        </authorList>
    </citation>
    <scope>NUCLEOTIDE SEQUENCE [LARGE SCALE GENOMIC DNA]</scope>
    <source>
        <strain evidence="1 2">VCS1703A</strain>
    </source>
</reference>
<proteinExistence type="predicted"/>
<keyword evidence="2" id="KW-1185">Reference proteome</keyword>
<dbReference type="HOGENOM" id="CLU_089873_1_0_6"/>
<name>A5EYA9_DICNV</name>
<dbReference type="OrthoDB" id="3034796at2"/>
<dbReference type="Proteomes" id="UP000000248">
    <property type="component" value="Chromosome"/>
</dbReference>
<dbReference type="KEGG" id="dno:DNO_0881"/>
<dbReference type="AlphaFoldDB" id="A5EYA9"/>
<organism evidence="1 2">
    <name type="scientific">Dichelobacter nodosus (strain VCS1703A)</name>
    <dbReference type="NCBI Taxonomy" id="246195"/>
    <lineage>
        <taxon>Bacteria</taxon>
        <taxon>Pseudomonadati</taxon>
        <taxon>Pseudomonadota</taxon>
        <taxon>Gammaproteobacteria</taxon>
        <taxon>Cardiobacteriales</taxon>
        <taxon>Cardiobacteriaceae</taxon>
        <taxon>Dichelobacter</taxon>
    </lineage>
</organism>
<evidence type="ECO:0000313" key="2">
    <source>
        <dbReference type="Proteomes" id="UP000000248"/>
    </source>
</evidence>
<dbReference type="eggNOG" id="COG5266">
    <property type="taxonomic scope" value="Bacteria"/>
</dbReference>